<dbReference type="Pfam" id="PF02770">
    <property type="entry name" value="Acyl-CoA_dh_M"/>
    <property type="match status" value="1"/>
</dbReference>
<dbReference type="Pfam" id="PF02771">
    <property type="entry name" value="Acyl-CoA_dh_N"/>
    <property type="match status" value="1"/>
</dbReference>
<comment type="caution">
    <text evidence="10">The sequence shown here is derived from an EMBL/GenBank/DDBJ whole genome shotgun (WGS) entry which is preliminary data.</text>
</comment>
<dbReference type="Gene3D" id="1.10.540.10">
    <property type="entry name" value="Acyl-CoA dehydrogenase/oxidase, N-terminal domain"/>
    <property type="match status" value="1"/>
</dbReference>
<evidence type="ECO:0000259" key="7">
    <source>
        <dbReference type="Pfam" id="PF00441"/>
    </source>
</evidence>
<evidence type="ECO:0000256" key="1">
    <source>
        <dbReference type="ARBA" id="ARBA00001974"/>
    </source>
</evidence>
<reference evidence="10" key="1">
    <citation type="submission" date="2019-09" db="EMBL/GenBank/DDBJ databases">
        <authorList>
            <person name="Teo W.F.A."/>
            <person name="Duangmal K."/>
        </authorList>
    </citation>
    <scope>NUCLEOTIDE SEQUENCE [LARGE SCALE GENOMIC DNA]</scope>
    <source>
        <strain evidence="10">K81G1</strain>
    </source>
</reference>
<dbReference type="GO" id="GO:0050660">
    <property type="term" value="F:flavin adenine dinucleotide binding"/>
    <property type="evidence" value="ECO:0007669"/>
    <property type="project" value="InterPro"/>
</dbReference>
<keyword evidence="3 6" id="KW-0285">Flavoprotein</keyword>
<dbReference type="FunFam" id="1.10.540.10:FF:000002">
    <property type="entry name" value="Acyl-CoA dehydrogenase FadE19"/>
    <property type="match status" value="1"/>
</dbReference>
<dbReference type="InterPro" id="IPR006091">
    <property type="entry name" value="Acyl-CoA_Oxase/DH_mid-dom"/>
</dbReference>
<proteinExistence type="inferred from homology"/>
<dbReference type="PROSITE" id="PS00073">
    <property type="entry name" value="ACYL_COA_DH_2"/>
    <property type="match status" value="1"/>
</dbReference>
<keyword evidence="11" id="KW-1185">Reference proteome</keyword>
<feature type="domain" description="Acyl-CoA dehydrogenase/oxidase C-terminal" evidence="7">
    <location>
        <begin position="228"/>
        <end position="375"/>
    </location>
</feature>
<evidence type="ECO:0000256" key="4">
    <source>
        <dbReference type="ARBA" id="ARBA00022827"/>
    </source>
</evidence>
<dbReference type="SUPFAM" id="SSF47203">
    <property type="entry name" value="Acyl-CoA dehydrogenase C-terminal domain-like"/>
    <property type="match status" value="1"/>
</dbReference>
<evidence type="ECO:0000256" key="3">
    <source>
        <dbReference type="ARBA" id="ARBA00022630"/>
    </source>
</evidence>
<dbReference type="InterPro" id="IPR009075">
    <property type="entry name" value="AcylCo_DH/oxidase_C"/>
</dbReference>
<feature type="domain" description="Acyl-CoA oxidase/dehydrogenase middle" evidence="8">
    <location>
        <begin position="122"/>
        <end position="216"/>
    </location>
</feature>
<dbReference type="InterPro" id="IPR036250">
    <property type="entry name" value="AcylCo_DH-like_C"/>
</dbReference>
<dbReference type="PANTHER" id="PTHR43884:SF12">
    <property type="entry name" value="ISOVALERYL-COA DEHYDROGENASE, MITOCHONDRIAL-RELATED"/>
    <property type="match status" value="1"/>
</dbReference>
<dbReference type="InterPro" id="IPR046373">
    <property type="entry name" value="Acyl-CoA_Oxase/DH_mid-dom_sf"/>
</dbReference>
<comment type="similarity">
    <text evidence="2 6">Belongs to the acyl-CoA dehydrogenase family.</text>
</comment>
<evidence type="ECO:0000313" key="11">
    <source>
        <dbReference type="Proteomes" id="UP000319769"/>
    </source>
</evidence>
<dbReference type="RefSeq" id="WP_144747578.1">
    <property type="nucleotide sequence ID" value="NZ_VMNW02000030.1"/>
</dbReference>
<evidence type="ECO:0000259" key="8">
    <source>
        <dbReference type="Pfam" id="PF02770"/>
    </source>
</evidence>
<protein>
    <submittedName>
        <fullName evidence="10">Acyl-CoA dehydrogenase</fullName>
    </submittedName>
</protein>
<evidence type="ECO:0000256" key="2">
    <source>
        <dbReference type="ARBA" id="ARBA00009347"/>
    </source>
</evidence>
<dbReference type="GO" id="GO:0003995">
    <property type="term" value="F:acyl-CoA dehydrogenase activity"/>
    <property type="evidence" value="ECO:0007669"/>
    <property type="project" value="InterPro"/>
</dbReference>
<comment type="cofactor">
    <cofactor evidence="1 6">
        <name>FAD</name>
        <dbReference type="ChEBI" id="CHEBI:57692"/>
    </cofactor>
</comment>
<dbReference type="InterPro" id="IPR037069">
    <property type="entry name" value="AcylCoA_DH/ox_N_sf"/>
</dbReference>
<dbReference type="InterPro" id="IPR009100">
    <property type="entry name" value="AcylCoA_DH/oxidase_NM_dom_sf"/>
</dbReference>
<dbReference type="InterPro" id="IPR013786">
    <property type="entry name" value="AcylCoA_DH/ox_N"/>
</dbReference>
<sequence>MDLTLTDDQRKFREYARDFLDNEVVAHRADWDRAESVDTAIIPKLGEIGFFGLTIPEEYGGLGGDYVTYCIGMEELGRADSAVRGIVSVSMGLVGKVILSHGTEEQKQRWLPRIATGEVLACFGLTEPDTGSDAGNLKTRAVREGDDYVLNGQKMFITNATWADVCLVFARTGGPGPKGVSAFLVPTDTPGFETREIKGKLGLRGQATGEVYLTDVRVPASARLGEEGQGFSIAMHSLDKGRVSVGAGCVGIILGCLESVRDYTTQRQQFGRPLASFQLIQDMIADISVELDAARLLVYRAAGLIERGEPFGVEASKAKYYASEAAVRAANSAIQIFGGYGYIDEYPVQKYLRDARVMTLYEGTSQIQKLLIGRAETGISAFV</sequence>
<dbReference type="FunFam" id="1.20.140.10:FF:000004">
    <property type="entry name" value="Acyl-CoA dehydrogenase FadE25"/>
    <property type="match status" value="1"/>
</dbReference>
<evidence type="ECO:0000313" key="10">
    <source>
        <dbReference type="EMBL" id="KAA9159359.1"/>
    </source>
</evidence>
<dbReference type="Proteomes" id="UP000319769">
    <property type="component" value="Unassembled WGS sequence"/>
</dbReference>
<keyword evidence="4 6" id="KW-0274">FAD</keyword>
<dbReference type="FunFam" id="2.40.110.10:FF:000009">
    <property type="entry name" value="Acyl-CoA dehydrogenase"/>
    <property type="match status" value="1"/>
</dbReference>
<dbReference type="EMBL" id="VMNW02000030">
    <property type="protein sequence ID" value="KAA9159359.1"/>
    <property type="molecule type" value="Genomic_DNA"/>
</dbReference>
<dbReference type="Pfam" id="PF00441">
    <property type="entry name" value="Acyl-CoA_dh_1"/>
    <property type="match status" value="1"/>
</dbReference>
<dbReference type="Gene3D" id="2.40.110.10">
    <property type="entry name" value="Butyryl-CoA Dehydrogenase, subunit A, domain 2"/>
    <property type="match status" value="1"/>
</dbReference>
<dbReference type="Gene3D" id="1.20.140.10">
    <property type="entry name" value="Butyryl-CoA Dehydrogenase, subunit A, domain 3"/>
    <property type="match status" value="1"/>
</dbReference>
<organism evidence="10 11">
    <name type="scientific">Amycolatopsis acidicola</name>
    <dbReference type="NCBI Taxonomy" id="2596893"/>
    <lineage>
        <taxon>Bacteria</taxon>
        <taxon>Bacillati</taxon>
        <taxon>Actinomycetota</taxon>
        <taxon>Actinomycetes</taxon>
        <taxon>Pseudonocardiales</taxon>
        <taxon>Pseudonocardiaceae</taxon>
        <taxon>Amycolatopsis</taxon>
    </lineage>
</organism>
<dbReference type="PANTHER" id="PTHR43884">
    <property type="entry name" value="ACYL-COA DEHYDROGENASE"/>
    <property type="match status" value="1"/>
</dbReference>
<gene>
    <name evidence="10" type="ORF">FPZ12_020885</name>
</gene>
<dbReference type="SUPFAM" id="SSF56645">
    <property type="entry name" value="Acyl-CoA dehydrogenase NM domain-like"/>
    <property type="match status" value="1"/>
</dbReference>
<evidence type="ECO:0000256" key="6">
    <source>
        <dbReference type="RuleBase" id="RU362125"/>
    </source>
</evidence>
<dbReference type="PIRSF" id="PIRSF016578">
    <property type="entry name" value="HsaA"/>
    <property type="match status" value="1"/>
</dbReference>
<accession>A0A5N0V365</accession>
<dbReference type="AlphaFoldDB" id="A0A5N0V365"/>
<keyword evidence="5 6" id="KW-0560">Oxidoreductase</keyword>
<evidence type="ECO:0000259" key="9">
    <source>
        <dbReference type="Pfam" id="PF02771"/>
    </source>
</evidence>
<evidence type="ECO:0000256" key="5">
    <source>
        <dbReference type="ARBA" id="ARBA00023002"/>
    </source>
</evidence>
<name>A0A5N0V365_9PSEU</name>
<dbReference type="InterPro" id="IPR006089">
    <property type="entry name" value="Acyl-CoA_DH_CS"/>
</dbReference>
<dbReference type="OrthoDB" id="9770681at2"/>
<feature type="domain" description="Acyl-CoA dehydrogenase/oxidase N-terminal" evidence="9">
    <location>
        <begin position="6"/>
        <end position="118"/>
    </location>
</feature>